<evidence type="ECO:0000256" key="4">
    <source>
        <dbReference type="ARBA" id="ARBA00022679"/>
    </source>
</evidence>
<dbReference type="InterPro" id="IPR036097">
    <property type="entry name" value="HisK_dim/P_sf"/>
</dbReference>
<dbReference type="PRINTS" id="PR00344">
    <property type="entry name" value="BCTRLSENSOR"/>
</dbReference>
<feature type="domain" description="Histidine kinase" evidence="10">
    <location>
        <begin position="399"/>
        <end position="602"/>
    </location>
</feature>
<name>A0A292YHG9_9BACT</name>
<dbReference type="OrthoDB" id="5337335at2"/>
<evidence type="ECO:0000256" key="1">
    <source>
        <dbReference type="ARBA" id="ARBA00000085"/>
    </source>
</evidence>
<dbReference type="Pfam" id="PF02518">
    <property type="entry name" value="HATPase_c"/>
    <property type="match status" value="1"/>
</dbReference>
<dbReference type="EC" id="2.7.13.3" evidence="2"/>
<evidence type="ECO:0000256" key="5">
    <source>
        <dbReference type="ARBA" id="ARBA00022741"/>
    </source>
</evidence>
<dbReference type="GO" id="GO:0000155">
    <property type="term" value="F:phosphorelay sensor kinase activity"/>
    <property type="evidence" value="ECO:0007669"/>
    <property type="project" value="InterPro"/>
</dbReference>
<dbReference type="InterPro" id="IPR005467">
    <property type="entry name" value="His_kinase_dom"/>
</dbReference>
<evidence type="ECO:0000256" key="7">
    <source>
        <dbReference type="ARBA" id="ARBA00022840"/>
    </source>
</evidence>
<evidence type="ECO:0000259" key="10">
    <source>
        <dbReference type="PROSITE" id="PS50109"/>
    </source>
</evidence>
<keyword evidence="12" id="KW-1185">Reference proteome</keyword>
<keyword evidence="4" id="KW-0808">Transferase</keyword>
<protein>
    <recommendedName>
        <fullName evidence="2">histidine kinase</fullName>
        <ecNumber evidence="2">2.7.13.3</ecNumber>
    </recommendedName>
</protein>
<dbReference type="InterPro" id="IPR003661">
    <property type="entry name" value="HisK_dim/P_dom"/>
</dbReference>
<keyword evidence="6" id="KW-0418">Kinase</keyword>
<evidence type="ECO:0000256" key="8">
    <source>
        <dbReference type="ARBA" id="ARBA00023012"/>
    </source>
</evidence>
<evidence type="ECO:0000313" key="12">
    <source>
        <dbReference type="Proteomes" id="UP000217944"/>
    </source>
</evidence>
<dbReference type="GO" id="GO:0005524">
    <property type="term" value="F:ATP binding"/>
    <property type="evidence" value="ECO:0007669"/>
    <property type="project" value="UniProtKB-KW"/>
</dbReference>
<dbReference type="AlphaFoldDB" id="A0A292YHG9"/>
<accession>A0A292YHG9</accession>
<dbReference type="InterPro" id="IPR004358">
    <property type="entry name" value="Sig_transdc_His_kin-like_C"/>
</dbReference>
<proteinExistence type="predicted"/>
<dbReference type="SMART" id="SM00388">
    <property type="entry name" value="HisKA"/>
    <property type="match status" value="1"/>
</dbReference>
<dbReference type="PROSITE" id="PS50109">
    <property type="entry name" value="HIS_KIN"/>
    <property type="match status" value="1"/>
</dbReference>
<keyword evidence="7" id="KW-0067">ATP-binding</keyword>
<dbReference type="Proteomes" id="UP000217944">
    <property type="component" value="Unassembled WGS sequence"/>
</dbReference>
<dbReference type="Gene3D" id="1.10.287.130">
    <property type="match status" value="1"/>
</dbReference>
<keyword evidence="9" id="KW-0812">Transmembrane</keyword>
<dbReference type="InterPro" id="IPR003594">
    <property type="entry name" value="HATPase_dom"/>
</dbReference>
<dbReference type="PANTHER" id="PTHR43065:SF10">
    <property type="entry name" value="PEROXIDE STRESS-ACTIVATED HISTIDINE KINASE MAK3"/>
    <property type="match status" value="1"/>
</dbReference>
<dbReference type="InterPro" id="IPR036890">
    <property type="entry name" value="HATPase_C_sf"/>
</dbReference>
<dbReference type="SUPFAM" id="SSF47384">
    <property type="entry name" value="Homodimeric domain of signal transducing histidine kinase"/>
    <property type="match status" value="1"/>
</dbReference>
<comment type="caution">
    <text evidence="11">The sequence shown here is derived from an EMBL/GenBank/DDBJ whole genome shotgun (WGS) entry which is preliminary data.</text>
</comment>
<evidence type="ECO:0000256" key="9">
    <source>
        <dbReference type="SAM" id="Phobius"/>
    </source>
</evidence>
<evidence type="ECO:0000256" key="3">
    <source>
        <dbReference type="ARBA" id="ARBA00022553"/>
    </source>
</evidence>
<evidence type="ECO:0000256" key="2">
    <source>
        <dbReference type="ARBA" id="ARBA00012438"/>
    </source>
</evidence>
<evidence type="ECO:0000256" key="6">
    <source>
        <dbReference type="ARBA" id="ARBA00022777"/>
    </source>
</evidence>
<evidence type="ECO:0000313" key="11">
    <source>
        <dbReference type="EMBL" id="GAX88164.1"/>
    </source>
</evidence>
<sequence>MKKLIFFFLISFSFATNVLILNSYSVKLKWTRNELQGILEELKNKDLNIYIEFMDTKIFRPTPKRLKYLYEYLFQKYRKIPFDIVIVTDDNALNFVREHLNSPIFINAKVFFAGINNLDLVNILDRNRFCGVFEKKEPLVNLNFARKIVDLKTFYVVGDDSTSAKIVMNQYKKAYKNFKNIEFIYINEKYLSHILYYFKDNFSKNSAMMLINPFSFIFNEQHISYEKAIQLLSKIYNRPIIVHTDILTNIKNSNIVGGRVNDSKNQGKIAAVKVKKYLNGEKINNIGFTFEKANKMYLNVLNLEKFGVNAYDLGYKEAIYVNAPQTIWEQYKNQLIFVILFIVYLILIIFILIYKNRLKEKLNIELQKRIDKAVKDIQKKDRLLANHSKFLAMSEMIGAVAHQWRQPLNALALNLQVLPDIKDNEKFENLINKNLKIIEFMSKTIDNFINFFKSTENIVNFSVKSAIFETIELIDAQLKSKGIKIIIKGEDFYIKGNKNQFRQVVLNLINNSKDAFLNQDEKEIKIILKSKIKKIYILDNAGGIDNKILERIFEPYFTTKDSGSGLGLYISKIILEKYFNATLEIKNTKIGIINIISFNRKK</sequence>
<dbReference type="Pfam" id="PF00512">
    <property type="entry name" value="HisKA"/>
    <property type="match status" value="1"/>
</dbReference>
<keyword evidence="3" id="KW-0597">Phosphoprotein</keyword>
<reference evidence="11 12" key="1">
    <citation type="journal article" date="2017" name="Syst. Appl. Microbiol.">
        <title>Lebetimonas natsushimae sp. nov., a novel strictly anaerobic, moderately thermophilic chemoautotroph isolated from a deep-sea hydrothermal vent polychaete nest in the Mid-Okinawa Trough.</title>
        <authorList>
            <person name="Nagata R."/>
            <person name="Takaki Y."/>
            <person name="Tame A."/>
            <person name="Nunoura T."/>
            <person name="Muto H."/>
            <person name="Mino S."/>
            <person name="Sawayama S."/>
            <person name="Takai K."/>
            <person name="Nakagawa S."/>
        </authorList>
    </citation>
    <scope>NUCLEOTIDE SEQUENCE [LARGE SCALE GENOMIC DNA]</scope>
    <source>
        <strain evidence="11 12">HS1857</strain>
    </source>
</reference>
<dbReference type="CDD" id="cd00082">
    <property type="entry name" value="HisKA"/>
    <property type="match status" value="1"/>
</dbReference>
<dbReference type="SMART" id="SM00387">
    <property type="entry name" value="HATPase_c"/>
    <property type="match status" value="1"/>
</dbReference>
<keyword evidence="9" id="KW-1133">Transmembrane helix</keyword>
<comment type="catalytic activity">
    <reaction evidence="1">
        <text>ATP + protein L-histidine = ADP + protein N-phospho-L-histidine.</text>
        <dbReference type="EC" id="2.7.13.3"/>
    </reaction>
</comment>
<dbReference type="SUPFAM" id="SSF55874">
    <property type="entry name" value="ATPase domain of HSP90 chaperone/DNA topoisomerase II/histidine kinase"/>
    <property type="match status" value="1"/>
</dbReference>
<keyword evidence="5" id="KW-0547">Nucleotide-binding</keyword>
<keyword evidence="9" id="KW-0472">Membrane</keyword>
<dbReference type="Gene3D" id="3.30.565.10">
    <property type="entry name" value="Histidine kinase-like ATPase, C-terminal domain"/>
    <property type="match status" value="1"/>
</dbReference>
<dbReference type="EMBL" id="BDME01000006">
    <property type="protein sequence ID" value="GAX88164.1"/>
    <property type="molecule type" value="Genomic_DNA"/>
</dbReference>
<gene>
    <name evidence="11" type="ORF">LNAT_P1459</name>
</gene>
<dbReference type="PANTHER" id="PTHR43065">
    <property type="entry name" value="SENSOR HISTIDINE KINASE"/>
    <property type="match status" value="1"/>
</dbReference>
<organism evidence="11 12">
    <name type="scientific">Lebetimonas natsushimae</name>
    <dbReference type="NCBI Taxonomy" id="1936991"/>
    <lineage>
        <taxon>Bacteria</taxon>
        <taxon>Pseudomonadati</taxon>
        <taxon>Campylobacterota</taxon>
        <taxon>Epsilonproteobacteria</taxon>
        <taxon>Nautiliales</taxon>
        <taxon>Nautiliaceae</taxon>
        <taxon>Lebetimonas</taxon>
    </lineage>
</organism>
<feature type="transmembrane region" description="Helical" evidence="9">
    <location>
        <begin position="335"/>
        <end position="354"/>
    </location>
</feature>
<dbReference type="RefSeq" id="WP_096259979.1">
    <property type="nucleotide sequence ID" value="NZ_BDME01000006.1"/>
</dbReference>
<keyword evidence="8" id="KW-0902">Two-component regulatory system</keyword>